<gene>
    <name evidence="9" type="ORF">AMORRO_LOCUS10445</name>
</gene>
<dbReference type="Proteomes" id="UP000789342">
    <property type="component" value="Unassembled WGS sequence"/>
</dbReference>
<feature type="transmembrane region" description="Helical" evidence="7">
    <location>
        <begin position="820"/>
        <end position="839"/>
    </location>
</feature>
<accession>A0A9N9E841</accession>
<dbReference type="GO" id="GO:0000045">
    <property type="term" value="P:autophagosome assembly"/>
    <property type="evidence" value="ECO:0007669"/>
    <property type="project" value="TreeGrafter"/>
</dbReference>
<proteinExistence type="inferred from homology"/>
<evidence type="ECO:0000256" key="5">
    <source>
        <dbReference type="ARBA" id="ARBA00025797"/>
    </source>
</evidence>
<keyword evidence="10" id="KW-1185">Reference proteome</keyword>
<evidence type="ECO:0000256" key="2">
    <source>
        <dbReference type="ARBA" id="ARBA00022692"/>
    </source>
</evidence>
<comment type="subcellular location">
    <subcellularLocation>
        <location evidence="1">Membrane</location>
        <topology evidence="1">Multi-pass membrane protein</topology>
    </subcellularLocation>
</comment>
<evidence type="ECO:0000313" key="9">
    <source>
        <dbReference type="EMBL" id="CAG8661987.1"/>
    </source>
</evidence>
<feature type="transmembrane region" description="Helical" evidence="7">
    <location>
        <begin position="948"/>
        <end position="967"/>
    </location>
</feature>
<dbReference type="PANTHER" id="PTHR43220:SF18">
    <property type="entry name" value="TRANSMEMBRANE PROTEIN 41B"/>
    <property type="match status" value="1"/>
</dbReference>
<feature type="non-terminal residue" evidence="9">
    <location>
        <position position="993"/>
    </location>
</feature>
<dbReference type="OrthoDB" id="2422225at2759"/>
<dbReference type="AlphaFoldDB" id="A0A9N9E841"/>
<comment type="caution">
    <text evidence="9">The sequence shown here is derived from an EMBL/GenBank/DDBJ whole genome shotgun (WGS) entry which is preliminary data.</text>
</comment>
<evidence type="ECO:0000313" key="10">
    <source>
        <dbReference type="Proteomes" id="UP000789342"/>
    </source>
</evidence>
<organism evidence="9 10">
    <name type="scientific">Acaulospora morrowiae</name>
    <dbReference type="NCBI Taxonomy" id="94023"/>
    <lineage>
        <taxon>Eukaryota</taxon>
        <taxon>Fungi</taxon>
        <taxon>Fungi incertae sedis</taxon>
        <taxon>Mucoromycota</taxon>
        <taxon>Glomeromycotina</taxon>
        <taxon>Glomeromycetes</taxon>
        <taxon>Diversisporales</taxon>
        <taxon>Acaulosporaceae</taxon>
        <taxon>Acaulospora</taxon>
    </lineage>
</organism>
<keyword evidence="4 7" id="KW-0472">Membrane</keyword>
<feature type="transmembrane region" description="Helical" evidence="7">
    <location>
        <begin position="859"/>
        <end position="881"/>
    </location>
</feature>
<evidence type="ECO:0000256" key="1">
    <source>
        <dbReference type="ARBA" id="ARBA00004141"/>
    </source>
</evidence>
<name>A0A9N9E841_9GLOM</name>
<dbReference type="PROSITE" id="PS50966">
    <property type="entry name" value="ZF_SWIM"/>
    <property type="match status" value="1"/>
</dbReference>
<keyword evidence="2 7" id="KW-0812">Transmembrane</keyword>
<keyword evidence="6" id="KW-0479">Metal-binding</keyword>
<evidence type="ECO:0000256" key="4">
    <source>
        <dbReference type="ARBA" id="ARBA00023136"/>
    </source>
</evidence>
<evidence type="ECO:0000259" key="8">
    <source>
        <dbReference type="PROSITE" id="PS50966"/>
    </source>
</evidence>
<dbReference type="GO" id="GO:0016020">
    <property type="term" value="C:membrane"/>
    <property type="evidence" value="ECO:0007669"/>
    <property type="project" value="UniProtKB-SubCell"/>
</dbReference>
<keyword evidence="3 7" id="KW-1133">Transmembrane helix</keyword>
<comment type="similarity">
    <text evidence="5">Belongs to the TMEM41 family.</text>
</comment>
<dbReference type="InterPro" id="IPR007527">
    <property type="entry name" value="Znf_SWIM"/>
</dbReference>
<dbReference type="EMBL" id="CAJVPV010011544">
    <property type="protein sequence ID" value="CAG8661987.1"/>
    <property type="molecule type" value="Genomic_DNA"/>
</dbReference>
<dbReference type="PANTHER" id="PTHR43220">
    <property type="match status" value="1"/>
</dbReference>
<keyword evidence="6" id="KW-0862">Zinc</keyword>
<evidence type="ECO:0000256" key="6">
    <source>
        <dbReference type="PROSITE-ProRule" id="PRU00325"/>
    </source>
</evidence>
<dbReference type="InterPro" id="IPR045014">
    <property type="entry name" value="TM41A/B"/>
</dbReference>
<evidence type="ECO:0000256" key="3">
    <source>
        <dbReference type="ARBA" id="ARBA00022989"/>
    </source>
</evidence>
<keyword evidence="6" id="KW-0863">Zinc-finger</keyword>
<reference evidence="9" key="1">
    <citation type="submission" date="2021-06" db="EMBL/GenBank/DDBJ databases">
        <authorList>
            <person name="Kallberg Y."/>
            <person name="Tangrot J."/>
            <person name="Rosling A."/>
        </authorList>
    </citation>
    <scope>NUCLEOTIDE SEQUENCE</scope>
    <source>
        <strain evidence="9">CL551</strain>
    </source>
</reference>
<protein>
    <submittedName>
        <fullName evidence="9">13307_t:CDS:1</fullName>
    </submittedName>
</protein>
<sequence length="993" mass="113731">AYEFNGCLAFVRVEKYSSGKFKRVYGYMKHSEACHRAYPLKSNPELKVHDDVRYITELLVRANTSTKDILFINKQLIKNHLKGRINLESTHFLITSFDVKDARLWVKTRNPWNVNVNRSIDHNLEQFFGEGGLDPELRDAVLYFKPREHRYNHTCLVLATKEQRSLARQYGHQKYIILNGTFPTGNKKIRLYIIMVVDEFKKGIPVGYLLFSRPGDPEMIGTSNHEYSILKKLLEEYKTKLSDDSENPHVIFTPKVAIVDLDARERIAVSEVWNRIQILFSSSQVHSCWRTKASQLLGTGGDEKVVKIRQDLIKELNVLFNELQQASTANEINEKLGVMETLASEHFSQAYDQKFDSKILALYDGQREMIRFLRNCRISENMEMWTSYGRSKAAESMGVDVNSIPWSVEHLEGFKAQFSPSRMLRFQKKGHLLRLDVLSFLLIKFITPVCNTQRRLWSEIEMFMANEQSALNAVVNSKKLGEGQLRALLTRYINTIAFEENDPRIQEIARYFISTEKITFVEYNGQSLYVTVKSDESNEGMDSYVVGLLPTINCHCVHYLVRGGACAHILAAIHAVNWLRDQPPDRKPDYRSFVEQEHRAIPFIQLPLRKVALEQLKSQKERKVFYVEPNNEMDEESDSDSEYEDFDHMDSHVPTFLELDSWTHDDSTRNSGNFEPPPIIVPSGEEPYQTIGHREATNEIQKWSHALLVATNRLWANLSDMRNIYNKLNQHRTHTPTGVRSDLISVDNELIAKLKTILDNEDIRNLTVTLSTVKRIIDLNLPEESEIGDNSQNNDGHLKFPRSIHDVKLLHEALAGHGGGGFHVVICFVTVFIYLQSFAIPGSVMLSVLSGALWGSWKALFLVCLCSSTGATICNFLSFYFGRVISRKVTPFLPNWFINVASPHLSVDASVFFWATLIGVGPLSFIHVKSGETIHMLSETDNFTFFTFQNVLTMGLIAVAALIPVIFKEVFEKKFKNDNVIYKAGSKNWNKVK</sequence>
<dbReference type="GO" id="GO:0008270">
    <property type="term" value="F:zinc ion binding"/>
    <property type="evidence" value="ECO:0007669"/>
    <property type="project" value="UniProtKB-KW"/>
</dbReference>
<feature type="domain" description="SWIM-type" evidence="8">
    <location>
        <begin position="544"/>
        <end position="577"/>
    </location>
</feature>
<evidence type="ECO:0000256" key="7">
    <source>
        <dbReference type="SAM" id="Phobius"/>
    </source>
</evidence>